<proteinExistence type="predicted"/>
<keyword evidence="1" id="KW-0732">Signal</keyword>
<sequence length="69" mass="7815">MNLPLLRSTQVPGISLLFLLAVPLSTDLKDPVVLDLHLHFLLLQPRYVSFEHVRDLQLGGAMGEVQYEF</sequence>
<evidence type="ECO:0000256" key="1">
    <source>
        <dbReference type="SAM" id="SignalP"/>
    </source>
</evidence>
<feature type="signal peptide" evidence="1">
    <location>
        <begin position="1"/>
        <end position="27"/>
    </location>
</feature>
<keyword evidence="3" id="KW-1185">Reference proteome</keyword>
<evidence type="ECO:0000313" key="3">
    <source>
        <dbReference type="Proteomes" id="UP000325577"/>
    </source>
</evidence>
<gene>
    <name evidence="2" type="ORF">F0562_026340</name>
</gene>
<dbReference type="EMBL" id="CM018037">
    <property type="protein sequence ID" value="KAA8539648.1"/>
    <property type="molecule type" value="Genomic_DNA"/>
</dbReference>
<dbReference type="Proteomes" id="UP000325577">
    <property type="component" value="Linkage Group LG14"/>
</dbReference>
<evidence type="ECO:0000313" key="2">
    <source>
        <dbReference type="EMBL" id="KAA8539648.1"/>
    </source>
</evidence>
<reference evidence="2 3" key="1">
    <citation type="submission" date="2019-09" db="EMBL/GenBank/DDBJ databases">
        <title>A chromosome-level genome assembly of the Chinese tupelo Nyssa sinensis.</title>
        <authorList>
            <person name="Yang X."/>
            <person name="Kang M."/>
            <person name="Yang Y."/>
            <person name="Xiong H."/>
            <person name="Wang M."/>
            <person name="Zhang Z."/>
            <person name="Wang Z."/>
            <person name="Wu H."/>
            <person name="Ma T."/>
            <person name="Liu J."/>
            <person name="Xi Z."/>
        </authorList>
    </citation>
    <scope>NUCLEOTIDE SEQUENCE [LARGE SCALE GENOMIC DNA]</scope>
    <source>
        <strain evidence="2">J267</strain>
        <tissue evidence="2">Leaf</tissue>
    </source>
</reference>
<protein>
    <submittedName>
        <fullName evidence="2">Uncharacterized protein</fullName>
    </submittedName>
</protein>
<organism evidence="2 3">
    <name type="scientific">Nyssa sinensis</name>
    <dbReference type="NCBI Taxonomy" id="561372"/>
    <lineage>
        <taxon>Eukaryota</taxon>
        <taxon>Viridiplantae</taxon>
        <taxon>Streptophyta</taxon>
        <taxon>Embryophyta</taxon>
        <taxon>Tracheophyta</taxon>
        <taxon>Spermatophyta</taxon>
        <taxon>Magnoliopsida</taxon>
        <taxon>eudicotyledons</taxon>
        <taxon>Gunneridae</taxon>
        <taxon>Pentapetalae</taxon>
        <taxon>asterids</taxon>
        <taxon>Cornales</taxon>
        <taxon>Nyssaceae</taxon>
        <taxon>Nyssa</taxon>
    </lineage>
</organism>
<feature type="chain" id="PRO_5023938522" evidence="1">
    <location>
        <begin position="28"/>
        <end position="69"/>
    </location>
</feature>
<dbReference type="AlphaFoldDB" id="A0A5J5BAM1"/>
<accession>A0A5J5BAM1</accession>
<name>A0A5J5BAM1_9ASTE</name>